<organism evidence="2 3">
    <name type="scientific">Scylla paramamosain</name>
    <name type="common">Mud crab</name>
    <dbReference type="NCBI Taxonomy" id="85552"/>
    <lineage>
        <taxon>Eukaryota</taxon>
        <taxon>Metazoa</taxon>
        <taxon>Ecdysozoa</taxon>
        <taxon>Arthropoda</taxon>
        <taxon>Crustacea</taxon>
        <taxon>Multicrustacea</taxon>
        <taxon>Malacostraca</taxon>
        <taxon>Eumalacostraca</taxon>
        <taxon>Eucarida</taxon>
        <taxon>Decapoda</taxon>
        <taxon>Pleocyemata</taxon>
        <taxon>Brachyura</taxon>
        <taxon>Eubrachyura</taxon>
        <taxon>Portunoidea</taxon>
        <taxon>Portunidae</taxon>
        <taxon>Portuninae</taxon>
        <taxon>Scylla</taxon>
    </lineage>
</organism>
<name>A0AAW0T6Q9_SCYPA</name>
<dbReference type="Proteomes" id="UP001487740">
    <property type="component" value="Unassembled WGS sequence"/>
</dbReference>
<feature type="region of interest" description="Disordered" evidence="1">
    <location>
        <begin position="212"/>
        <end position="248"/>
    </location>
</feature>
<evidence type="ECO:0000313" key="3">
    <source>
        <dbReference type="Proteomes" id="UP001487740"/>
    </source>
</evidence>
<sequence length="300" mass="32318">MQVTRGHPGHSVGTAGLVRTGGLRAASDSLSSVLLPRLRKRGRDGGLPQLTAGCLVTLQSLVTRAPLETRVRRSDVLQPTLIRSRHIDGERGAKSPQDIQGHQFGLQQGEEEGRGPRVPHWCSEASCFSVSKAFASAEDETMRQNHLLNIRSLLLPPPSAVVLLVVEIVLVVCPAPTDAAQAMAGLGTDILTSTSGVLTRTIIFSLPLPHSHSPPGHSFPTRSLSTKSLPNSHSTPRPLHPHQVTPHQITPHQVTPHQITPHQVTPFPPLTPTHSLFHIHSQVTTILKATSLISPFFPPV</sequence>
<accession>A0AAW0T6Q9</accession>
<evidence type="ECO:0000313" key="2">
    <source>
        <dbReference type="EMBL" id="KAK8382893.1"/>
    </source>
</evidence>
<protein>
    <submittedName>
        <fullName evidence="2">Uncharacterized protein</fullName>
    </submittedName>
</protein>
<comment type="caution">
    <text evidence="2">The sequence shown here is derived from an EMBL/GenBank/DDBJ whole genome shotgun (WGS) entry which is preliminary data.</text>
</comment>
<reference evidence="2 3" key="1">
    <citation type="submission" date="2023-03" db="EMBL/GenBank/DDBJ databases">
        <title>High-quality genome of Scylla paramamosain provides insights in environmental adaptation.</title>
        <authorList>
            <person name="Zhang L."/>
        </authorList>
    </citation>
    <scope>NUCLEOTIDE SEQUENCE [LARGE SCALE GENOMIC DNA]</scope>
    <source>
        <strain evidence="2">LZ_2023a</strain>
        <tissue evidence="2">Muscle</tissue>
    </source>
</reference>
<dbReference type="EMBL" id="JARAKH010000038">
    <property type="protein sequence ID" value="KAK8382893.1"/>
    <property type="molecule type" value="Genomic_DNA"/>
</dbReference>
<dbReference type="AlphaFoldDB" id="A0AAW0T6Q9"/>
<evidence type="ECO:0000256" key="1">
    <source>
        <dbReference type="SAM" id="MobiDB-lite"/>
    </source>
</evidence>
<feature type="compositionally biased region" description="Polar residues" evidence="1">
    <location>
        <begin position="221"/>
        <end position="235"/>
    </location>
</feature>
<gene>
    <name evidence="2" type="ORF">O3P69_011450</name>
</gene>
<proteinExistence type="predicted"/>
<keyword evidence="3" id="KW-1185">Reference proteome</keyword>